<reference evidence="7 8" key="1">
    <citation type="submission" date="2019-09" db="EMBL/GenBank/DDBJ databases">
        <title>FDA dAtabase for Regulatory Grade micrObial Sequences (FDA-ARGOS): Supporting development and validation of Infectious Disease Dx tests.</title>
        <authorList>
            <person name="Sciortino C."/>
            <person name="Tallon L."/>
            <person name="Sadzewicz L."/>
            <person name="Vavikolanu K."/>
            <person name="Mehta A."/>
            <person name="Aluvathingal J."/>
            <person name="Nadendla S."/>
            <person name="Nandy P."/>
            <person name="Geyer C."/>
            <person name="Yan Y."/>
            <person name="Sichtig H."/>
        </authorList>
    </citation>
    <scope>NUCLEOTIDE SEQUENCE [LARGE SCALE GENOMIC DNA]</scope>
    <source>
        <strain evidence="7 8">FDAARGOS_664</strain>
    </source>
</reference>
<feature type="transmembrane region" description="Helical" evidence="5">
    <location>
        <begin position="226"/>
        <end position="247"/>
    </location>
</feature>
<dbReference type="GO" id="GO:0046943">
    <property type="term" value="F:carboxylic acid transmembrane transporter activity"/>
    <property type="evidence" value="ECO:0007669"/>
    <property type="project" value="TreeGrafter"/>
</dbReference>
<feature type="transmembrane region" description="Helical" evidence="5">
    <location>
        <begin position="431"/>
        <end position="454"/>
    </location>
</feature>
<feature type="domain" description="Major facilitator superfamily (MFS) profile" evidence="6">
    <location>
        <begin position="73"/>
        <end position="486"/>
    </location>
</feature>
<sequence length="504" mass="53549">MVGSCRRAFSICHPVWFGNAGHAAQPGKAGRAIGAWTYLLNLKNMEETIMASPRIDIRTFIDERPFSRYQLLVVALCTLIVFLDGFDTQAIGFVAPAISKEFLISRAELSPVFSASLVGMMLGALAGGPVSDRFGRRPVLLAGLFYFGVMSLLTALAPDVKWLLILRLMTGLGLGCVMPNAIALTSEFAPERVRATTVMLMFCGFSLGAALGGFVAAALIRDLGWQSVFIVGGVLPCLAAVAAWYLLPESPSFLVVRNAQKARVLRILRKFGTPIADDAVFTVRADEKQSQKSPVRQLFAEKRAWLTVLLWIVFFMSLMDMYFLANWLPTVISDTGVPVESAALITSMLQIGGTVGTLVLGRVFDRVSPFRALAAIYLLAAVFIVLVGGAGQSVPMLVVTIFGAGFCVIGGQIGANALAAQSYPTAMRVTGVGWALGIGRAGSVVGPVVGGLLLSQQWEVKHLFMVAAVPVVIASVASFAISLSKRQAAEPRALDDASSPSGAG</sequence>
<dbReference type="InterPro" id="IPR020846">
    <property type="entry name" value="MFS_dom"/>
</dbReference>
<dbReference type="SUPFAM" id="SSF103473">
    <property type="entry name" value="MFS general substrate transporter"/>
    <property type="match status" value="1"/>
</dbReference>
<gene>
    <name evidence="7" type="ORF">FOB72_06230</name>
</gene>
<dbReference type="EMBL" id="CP044065">
    <property type="protein sequence ID" value="QET01679.1"/>
    <property type="molecule type" value="Genomic_DNA"/>
</dbReference>
<dbReference type="PROSITE" id="PS50850">
    <property type="entry name" value="MFS"/>
    <property type="match status" value="1"/>
</dbReference>
<accession>A0A5P2H2W4</accession>
<feature type="transmembrane region" description="Helical" evidence="5">
    <location>
        <begin position="372"/>
        <end position="390"/>
    </location>
</feature>
<feature type="transmembrane region" description="Helical" evidence="5">
    <location>
        <begin position="71"/>
        <end position="97"/>
    </location>
</feature>
<feature type="transmembrane region" description="Helical" evidence="5">
    <location>
        <begin position="109"/>
        <end position="127"/>
    </location>
</feature>
<evidence type="ECO:0000256" key="3">
    <source>
        <dbReference type="ARBA" id="ARBA00022989"/>
    </source>
</evidence>
<dbReference type="PANTHER" id="PTHR23508:SF10">
    <property type="entry name" value="CARBOXYLIC ACID TRANSPORTER PROTEIN HOMOLOG"/>
    <property type="match status" value="1"/>
</dbReference>
<keyword evidence="3 5" id="KW-1133">Transmembrane helix</keyword>
<dbReference type="InterPro" id="IPR011701">
    <property type="entry name" value="MFS"/>
</dbReference>
<feature type="transmembrane region" description="Helical" evidence="5">
    <location>
        <begin position="337"/>
        <end position="360"/>
    </location>
</feature>
<dbReference type="PANTHER" id="PTHR23508">
    <property type="entry name" value="CARBOXYLIC ACID TRANSPORTER PROTEIN HOMOLOG"/>
    <property type="match status" value="1"/>
</dbReference>
<dbReference type="GO" id="GO:0005886">
    <property type="term" value="C:plasma membrane"/>
    <property type="evidence" value="ECO:0007669"/>
    <property type="project" value="TreeGrafter"/>
</dbReference>
<protein>
    <submittedName>
        <fullName evidence="7">MFS transporter</fullName>
    </submittedName>
</protein>
<proteinExistence type="predicted"/>
<comment type="subcellular location">
    <subcellularLocation>
        <location evidence="1">Membrane</location>
        <topology evidence="1">Multi-pass membrane protein</topology>
    </subcellularLocation>
</comment>
<evidence type="ECO:0000256" key="2">
    <source>
        <dbReference type="ARBA" id="ARBA00022692"/>
    </source>
</evidence>
<feature type="transmembrane region" description="Helical" evidence="5">
    <location>
        <begin position="460"/>
        <end position="483"/>
    </location>
</feature>
<feature type="transmembrane region" description="Helical" evidence="5">
    <location>
        <begin position="396"/>
        <end position="419"/>
    </location>
</feature>
<dbReference type="AlphaFoldDB" id="A0A5P2H2W4"/>
<dbReference type="InterPro" id="IPR005829">
    <property type="entry name" value="Sugar_transporter_CS"/>
</dbReference>
<evidence type="ECO:0000256" key="1">
    <source>
        <dbReference type="ARBA" id="ARBA00004141"/>
    </source>
</evidence>
<name>A0A5P2H2W4_9BURK</name>
<dbReference type="OrthoDB" id="7066727at2"/>
<dbReference type="PROSITE" id="PS00216">
    <property type="entry name" value="SUGAR_TRANSPORT_1"/>
    <property type="match status" value="1"/>
</dbReference>
<evidence type="ECO:0000313" key="7">
    <source>
        <dbReference type="EMBL" id="QET01679.1"/>
    </source>
</evidence>
<feature type="transmembrane region" description="Helical" evidence="5">
    <location>
        <begin position="164"/>
        <end position="186"/>
    </location>
</feature>
<feature type="transmembrane region" description="Helical" evidence="5">
    <location>
        <begin position="198"/>
        <end position="220"/>
    </location>
</feature>
<dbReference type="CDD" id="cd17365">
    <property type="entry name" value="MFS_PcaK_like"/>
    <property type="match status" value="1"/>
</dbReference>
<dbReference type="InterPro" id="IPR036259">
    <property type="entry name" value="MFS_trans_sf"/>
</dbReference>
<evidence type="ECO:0000256" key="4">
    <source>
        <dbReference type="ARBA" id="ARBA00023136"/>
    </source>
</evidence>
<evidence type="ECO:0000259" key="6">
    <source>
        <dbReference type="PROSITE" id="PS50850"/>
    </source>
</evidence>
<evidence type="ECO:0000313" key="8">
    <source>
        <dbReference type="Proteomes" id="UP000322822"/>
    </source>
</evidence>
<dbReference type="Proteomes" id="UP000322822">
    <property type="component" value="Chromosome 1"/>
</dbReference>
<dbReference type="Pfam" id="PF07690">
    <property type="entry name" value="MFS_1"/>
    <property type="match status" value="1"/>
</dbReference>
<feature type="transmembrane region" description="Helical" evidence="5">
    <location>
        <begin position="304"/>
        <end position="325"/>
    </location>
</feature>
<evidence type="ECO:0000256" key="5">
    <source>
        <dbReference type="SAM" id="Phobius"/>
    </source>
</evidence>
<dbReference type="Gene3D" id="1.20.1250.20">
    <property type="entry name" value="MFS general substrate transporter like domains"/>
    <property type="match status" value="1"/>
</dbReference>
<dbReference type="PROSITE" id="PS00217">
    <property type="entry name" value="SUGAR_TRANSPORT_2"/>
    <property type="match status" value="1"/>
</dbReference>
<feature type="transmembrane region" description="Helical" evidence="5">
    <location>
        <begin position="139"/>
        <end position="158"/>
    </location>
</feature>
<keyword evidence="4 5" id="KW-0472">Membrane</keyword>
<keyword evidence="2 5" id="KW-0812">Transmembrane</keyword>
<organism evidence="7 8">
    <name type="scientific">Cupriavidus pauculus</name>
    <dbReference type="NCBI Taxonomy" id="82633"/>
    <lineage>
        <taxon>Bacteria</taxon>
        <taxon>Pseudomonadati</taxon>
        <taxon>Pseudomonadota</taxon>
        <taxon>Betaproteobacteria</taxon>
        <taxon>Burkholderiales</taxon>
        <taxon>Burkholderiaceae</taxon>
        <taxon>Cupriavidus</taxon>
    </lineage>
</organism>